<feature type="compositionally biased region" description="Basic and acidic residues" evidence="2">
    <location>
        <begin position="381"/>
        <end position="395"/>
    </location>
</feature>
<sequence>MSHSGRLRSTVEDRSSRAKMLRAESIDDPEAAEFIREFSAADKEKQEELRAYVNGLVAEAHAIHAARRSAKSEGFESANNDPMLISKEAAAGDSKASGALDGRHADDERDEGSGSDEVEPDEFEPLEDLSGSDSESVIAASDAGSDEQHSSDAISVDTPDGDAAESEAADAVAQARPLACKDVRDKFRKDDRYDCGAPDQRLTLPIDRSPELKIAFERYVHELVRLFESTRHSDDIVDDIHFAWVAREEAEEHLSSARKILSGREEQLVKATDPESGRPATTRRKSESAALVQQARADVAAKQQSFERAQEKVAEATARKRSADHHETANLARYDLAFDELEKAYIAFAETRQSAGPSTREALNSPSAVDVSSSALQLDRTSSRSEIDAELDGRCEPSAAMSRYASDRQAHVRPTRPSCSSKRTFSDEGGREASKRTRGDENHGSGEPDEQVNDAAIKEDERKAPPRKQQFAHRRHVGLLRLQEE</sequence>
<gene>
    <name evidence="3" type="ORF">BMF94_1866</name>
</gene>
<reference evidence="3 4" key="1">
    <citation type="journal article" date="2018" name="Front. Microbiol.">
        <title>Prospects for Fungal Bioremediation of Acidic Radioactive Waste Sites: Characterization and Genome Sequence of Rhodotorula taiwanensis MD1149.</title>
        <authorList>
            <person name="Tkavc R."/>
            <person name="Matrosova V.Y."/>
            <person name="Grichenko O.E."/>
            <person name="Gostincar C."/>
            <person name="Volpe R.P."/>
            <person name="Klimenkova P."/>
            <person name="Gaidamakova E.K."/>
            <person name="Zhou C.E."/>
            <person name="Stewart B.J."/>
            <person name="Lyman M.G."/>
            <person name="Malfatti S.A."/>
            <person name="Rubinfeld B."/>
            <person name="Courtot M."/>
            <person name="Singh J."/>
            <person name="Dalgard C.L."/>
            <person name="Hamilton T."/>
            <person name="Frey K.G."/>
            <person name="Gunde-Cimerman N."/>
            <person name="Dugan L."/>
            <person name="Daly M.J."/>
        </authorList>
    </citation>
    <scope>NUCLEOTIDE SEQUENCE [LARGE SCALE GENOMIC DNA]</scope>
    <source>
        <strain evidence="3 4">MD1149</strain>
    </source>
</reference>
<proteinExistence type="predicted"/>
<evidence type="ECO:0000313" key="3">
    <source>
        <dbReference type="EMBL" id="POY74890.1"/>
    </source>
</evidence>
<feature type="compositionally biased region" description="Basic and acidic residues" evidence="2">
    <location>
        <begin position="9"/>
        <end position="25"/>
    </location>
</feature>
<feature type="region of interest" description="Disordered" evidence="2">
    <location>
        <begin position="63"/>
        <end position="173"/>
    </location>
</feature>
<evidence type="ECO:0000313" key="4">
    <source>
        <dbReference type="Proteomes" id="UP000237144"/>
    </source>
</evidence>
<feature type="compositionally biased region" description="Polar residues" evidence="2">
    <location>
        <begin position="353"/>
        <end position="380"/>
    </location>
</feature>
<keyword evidence="4" id="KW-1185">Reference proteome</keyword>
<evidence type="ECO:0000256" key="1">
    <source>
        <dbReference type="SAM" id="Coils"/>
    </source>
</evidence>
<comment type="caution">
    <text evidence="3">The sequence shown here is derived from an EMBL/GenBank/DDBJ whole genome shotgun (WGS) entry which is preliminary data.</text>
</comment>
<feature type="compositionally biased region" description="Basic and acidic residues" evidence="2">
    <location>
        <begin position="424"/>
        <end position="446"/>
    </location>
</feature>
<accession>A0A2S5BDP6</accession>
<protein>
    <submittedName>
        <fullName evidence="3">Uncharacterized protein</fullName>
    </submittedName>
</protein>
<feature type="region of interest" description="Disordered" evidence="2">
    <location>
        <begin position="265"/>
        <end position="291"/>
    </location>
</feature>
<evidence type="ECO:0000256" key="2">
    <source>
        <dbReference type="SAM" id="MobiDB-lite"/>
    </source>
</evidence>
<feature type="compositionally biased region" description="Acidic residues" evidence="2">
    <location>
        <begin position="159"/>
        <end position="168"/>
    </location>
</feature>
<dbReference type="Proteomes" id="UP000237144">
    <property type="component" value="Unassembled WGS sequence"/>
</dbReference>
<organism evidence="3 4">
    <name type="scientific">Rhodotorula taiwanensis</name>
    <dbReference type="NCBI Taxonomy" id="741276"/>
    <lineage>
        <taxon>Eukaryota</taxon>
        <taxon>Fungi</taxon>
        <taxon>Dikarya</taxon>
        <taxon>Basidiomycota</taxon>
        <taxon>Pucciniomycotina</taxon>
        <taxon>Microbotryomycetes</taxon>
        <taxon>Sporidiobolales</taxon>
        <taxon>Sporidiobolaceae</taxon>
        <taxon>Rhodotorula</taxon>
    </lineage>
</organism>
<feature type="region of interest" description="Disordered" evidence="2">
    <location>
        <begin position="1"/>
        <end position="25"/>
    </location>
</feature>
<feature type="compositionally biased region" description="Basic and acidic residues" evidence="2">
    <location>
        <begin position="265"/>
        <end position="276"/>
    </location>
</feature>
<dbReference type="EMBL" id="PJQD01000020">
    <property type="protein sequence ID" value="POY74890.1"/>
    <property type="molecule type" value="Genomic_DNA"/>
</dbReference>
<feature type="coiled-coil region" evidence="1">
    <location>
        <begin position="292"/>
        <end position="319"/>
    </location>
</feature>
<feature type="region of interest" description="Disordered" evidence="2">
    <location>
        <begin position="353"/>
        <end position="485"/>
    </location>
</feature>
<name>A0A2S5BDP6_9BASI</name>
<feature type="compositionally biased region" description="Acidic residues" evidence="2">
    <location>
        <begin position="108"/>
        <end position="127"/>
    </location>
</feature>
<keyword evidence="1" id="KW-0175">Coiled coil</keyword>
<dbReference type="AlphaFoldDB" id="A0A2S5BDP6"/>